<protein>
    <recommendedName>
        <fullName evidence="1">Transposase DDE domain-containing protein</fullName>
    </recommendedName>
</protein>
<sequence length="241" mass="28323">MSTTDPDCGLFRKGEHKVEFAYTAHVACDKRSFILGCELTPGNVHDSTVFDKVYDEVVKRFPEVEIVTLDAGYKTPWICKKIIDDGRNPSTPYKRPMSKRGFFYPYEYVYDEYYNCVVCPNNQVLRYVRTNKEGCREFKSNPMVCKDCSFLERCTGSKSYQKVVNKHIWEDYIDQAEHFRHSPAGKASYQLRSQTIERIFADAKEKYAMRYTLYRGLTRVKNWVKLKFAAMNLKKLAMWAY</sequence>
<dbReference type="PANTHER" id="PTHR33408:SF2">
    <property type="entry name" value="TRANSPOSASE DDE DOMAIN-CONTAINING PROTEIN"/>
    <property type="match status" value="1"/>
</dbReference>
<proteinExistence type="predicted"/>
<dbReference type="RefSeq" id="WP_077713133.1">
    <property type="nucleotide sequence ID" value="NZ_CP019698.1"/>
</dbReference>
<gene>
    <name evidence="2" type="ORF">B0537_03105</name>
</gene>
<organism evidence="2 3">
    <name type="scientific">Desulforamulus ferrireducens</name>
    <dbReference type="NCBI Taxonomy" id="1833852"/>
    <lineage>
        <taxon>Bacteria</taxon>
        <taxon>Bacillati</taxon>
        <taxon>Bacillota</taxon>
        <taxon>Clostridia</taxon>
        <taxon>Eubacteriales</taxon>
        <taxon>Peptococcaceae</taxon>
        <taxon>Desulforamulus</taxon>
    </lineage>
</organism>
<dbReference type="STRING" id="1833852.B0537_03105"/>
<accession>A0A1S6ITS0</accession>
<keyword evidence="3" id="KW-1185">Reference proteome</keyword>
<evidence type="ECO:0000259" key="1">
    <source>
        <dbReference type="Pfam" id="PF13751"/>
    </source>
</evidence>
<dbReference type="Pfam" id="PF13751">
    <property type="entry name" value="DDE_Tnp_1_6"/>
    <property type="match status" value="1"/>
</dbReference>
<dbReference type="OrthoDB" id="9789070at2"/>
<dbReference type="Proteomes" id="UP000189464">
    <property type="component" value="Chromosome"/>
</dbReference>
<dbReference type="AlphaFoldDB" id="A0A1S6ITS0"/>
<dbReference type="EMBL" id="CP019698">
    <property type="protein sequence ID" value="AQS58168.1"/>
    <property type="molecule type" value="Genomic_DNA"/>
</dbReference>
<feature type="domain" description="Transposase DDE" evidence="1">
    <location>
        <begin position="118"/>
        <end position="237"/>
    </location>
</feature>
<reference evidence="2 3" key="1">
    <citation type="journal article" date="2016" name="Int. J. Syst. Evol. Microbiol.">
        <title>Desulfotomaculum ferrireducens sp. nov., a moderately thermophilic sulfate-reducing and dissimilatory Fe(III)-reducing bacterium isolated from compost.</title>
        <authorList>
            <person name="Yang G."/>
            <person name="Guo J."/>
            <person name="Zhuang L."/>
            <person name="Yuan Y."/>
            <person name="Zhou S."/>
        </authorList>
    </citation>
    <scope>NUCLEOTIDE SEQUENCE [LARGE SCALE GENOMIC DNA]</scope>
    <source>
        <strain evidence="2 3">GSS09</strain>
    </source>
</reference>
<dbReference type="KEGG" id="dfg:B0537_03105"/>
<dbReference type="InterPro" id="IPR025668">
    <property type="entry name" value="Tnp_DDE_dom"/>
</dbReference>
<evidence type="ECO:0000313" key="2">
    <source>
        <dbReference type="EMBL" id="AQS58168.1"/>
    </source>
</evidence>
<dbReference type="PANTHER" id="PTHR33408">
    <property type="entry name" value="TRANSPOSASE"/>
    <property type="match status" value="1"/>
</dbReference>
<name>A0A1S6ITS0_9FIRM</name>
<evidence type="ECO:0000313" key="3">
    <source>
        <dbReference type="Proteomes" id="UP000189464"/>
    </source>
</evidence>